<protein>
    <recommendedName>
        <fullName evidence="3">HCP-like protein</fullName>
    </recommendedName>
</protein>
<name>A0A397I0F5_9GLOM</name>
<keyword evidence="2" id="KW-1185">Reference proteome</keyword>
<accession>A0A397I0F5</accession>
<evidence type="ECO:0008006" key="3">
    <source>
        <dbReference type="Google" id="ProtNLM"/>
    </source>
</evidence>
<gene>
    <name evidence="1" type="ORF">Glove_308g35</name>
</gene>
<dbReference type="InterPro" id="IPR011990">
    <property type="entry name" value="TPR-like_helical_dom_sf"/>
</dbReference>
<dbReference type="InterPro" id="IPR006597">
    <property type="entry name" value="Sel1-like"/>
</dbReference>
<evidence type="ECO:0000313" key="1">
    <source>
        <dbReference type="EMBL" id="RHZ66320.1"/>
    </source>
</evidence>
<dbReference type="InterPro" id="IPR052945">
    <property type="entry name" value="Mitotic_Regulator"/>
</dbReference>
<comment type="caution">
    <text evidence="1">The sequence shown here is derived from an EMBL/GenBank/DDBJ whole genome shotgun (WGS) entry which is preliminary data.</text>
</comment>
<organism evidence="1 2">
    <name type="scientific">Diversispora epigaea</name>
    <dbReference type="NCBI Taxonomy" id="1348612"/>
    <lineage>
        <taxon>Eukaryota</taxon>
        <taxon>Fungi</taxon>
        <taxon>Fungi incertae sedis</taxon>
        <taxon>Mucoromycota</taxon>
        <taxon>Glomeromycotina</taxon>
        <taxon>Glomeromycetes</taxon>
        <taxon>Diversisporales</taxon>
        <taxon>Diversisporaceae</taxon>
        <taxon>Diversispora</taxon>
    </lineage>
</organism>
<dbReference type="Pfam" id="PF08238">
    <property type="entry name" value="Sel1"/>
    <property type="match status" value="2"/>
</dbReference>
<dbReference type="Proteomes" id="UP000266861">
    <property type="component" value="Unassembled WGS sequence"/>
</dbReference>
<dbReference type="PANTHER" id="PTHR43628:SF1">
    <property type="entry name" value="CHITIN SYNTHASE REGULATORY FACTOR 2-RELATED"/>
    <property type="match status" value="1"/>
</dbReference>
<sequence length="113" mass="13021">MTDISQVVKIFLKSLSLIQNEEPRIKPEIKPDPPFVDATAEVKEDCYGIDRNEVKAFEWYKKAAENDTYSQYKLGFCFYEGLGTKKDIVKAIYWFNKAKENGDTDANELLGKK</sequence>
<dbReference type="OrthoDB" id="9922773at2759"/>
<dbReference type="SUPFAM" id="SSF81901">
    <property type="entry name" value="HCP-like"/>
    <property type="match status" value="1"/>
</dbReference>
<dbReference type="EMBL" id="PQFF01000282">
    <property type="protein sequence ID" value="RHZ66320.1"/>
    <property type="molecule type" value="Genomic_DNA"/>
</dbReference>
<reference evidence="1 2" key="1">
    <citation type="submission" date="2018-08" db="EMBL/GenBank/DDBJ databases">
        <title>Genome and evolution of the arbuscular mycorrhizal fungus Diversispora epigaea (formerly Glomus versiforme) and its bacterial endosymbionts.</title>
        <authorList>
            <person name="Sun X."/>
            <person name="Fei Z."/>
            <person name="Harrison M."/>
        </authorList>
    </citation>
    <scope>NUCLEOTIDE SEQUENCE [LARGE SCALE GENOMIC DNA]</scope>
    <source>
        <strain evidence="1 2">IT104</strain>
    </source>
</reference>
<proteinExistence type="predicted"/>
<dbReference type="Gene3D" id="1.25.40.10">
    <property type="entry name" value="Tetratricopeptide repeat domain"/>
    <property type="match status" value="1"/>
</dbReference>
<dbReference type="STRING" id="1348612.A0A397I0F5"/>
<dbReference type="SMART" id="SM00671">
    <property type="entry name" value="SEL1"/>
    <property type="match status" value="2"/>
</dbReference>
<dbReference type="AlphaFoldDB" id="A0A397I0F5"/>
<evidence type="ECO:0000313" key="2">
    <source>
        <dbReference type="Proteomes" id="UP000266861"/>
    </source>
</evidence>
<dbReference type="PANTHER" id="PTHR43628">
    <property type="entry name" value="ACTIVATOR OF C KINASE PROTEIN 1-RELATED"/>
    <property type="match status" value="1"/>
</dbReference>